<dbReference type="InterPro" id="IPR017941">
    <property type="entry name" value="Rieske_2Fe-2S"/>
</dbReference>
<feature type="region of interest" description="Disordered" evidence="7">
    <location>
        <begin position="1"/>
        <end position="40"/>
    </location>
</feature>
<evidence type="ECO:0000256" key="6">
    <source>
        <dbReference type="ARBA" id="ARBA00023063"/>
    </source>
</evidence>
<keyword evidence="2" id="KW-0479">Metal-binding</keyword>
<dbReference type="PROSITE" id="PS51296">
    <property type="entry name" value="RIESKE"/>
    <property type="match status" value="1"/>
</dbReference>
<keyword evidence="10" id="KW-1185">Reference proteome</keyword>
<dbReference type="PANTHER" id="PTHR40562:SF1">
    <property type="entry name" value="NITRITE REDUCTASE (NADH) SMALL SUBUNIT"/>
    <property type="match status" value="1"/>
</dbReference>
<dbReference type="InterPro" id="IPR036922">
    <property type="entry name" value="Rieske_2Fe-2S_sf"/>
</dbReference>
<evidence type="ECO:0000256" key="2">
    <source>
        <dbReference type="ARBA" id="ARBA00022723"/>
    </source>
</evidence>
<comment type="caution">
    <text evidence="9">The sequence shown here is derived from an EMBL/GenBank/DDBJ whole genome shotgun (WGS) entry which is preliminary data.</text>
</comment>
<dbReference type="RefSeq" id="WP_373865623.1">
    <property type="nucleotide sequence ID" value="NZ_BJZR01000018.1"/>
</dbReference>
<feature type="domain" description="Rieske" evidence="8">
    <location>
        <begin position="47"/>
        <end position="147"/>
    </location>
</feature>
<dbReference type="InterPro" id="IPR017881">
    <property type="entry name" value="NirD"/>
</dbReference>
<evidence type="ECO:0000256" key="7">
    <source>
        <dbReference type="SAM" id="MobiDB-lite"/>
    </source>
</evidence>
<organism evidence="9 10">
    <name type="scientific">Kocuria flava</name>
    <dbReference type="NCBI Taxonomy" id="446860"/>
    <lineage>
        <taxon>Bacteria</taxon>
        <taxon>Bacillati</taxon>
        <taxon>Actinomycetota</taxon>
        <taxon>Actinomycetes</taxon>
        <taxon>Micrococcales</taxon>
        <taxon>Micrococcaceae</taxon>
        <taxon>Kocuria</taxon>
    </lineage>
</organism>
<keyword evidence="6" id="KW-0534">Nitrate assimilation</keyword>
<dbReference type="Proteomes" id="UP000321155">
    <property type="component" value="Unassembled WGS sequence"/>
</dbReference>
<dbReference type="CDD" id="cd03529">
    <property type="entry name" value="Rieske_NirD"/>
    <property type="match status" value="1"/>
</dbReference>
<accession>A0ABQ0X7T5</accession>
<keyword evidence="3" id="KW-0560">Oxidoreductase</keyword>
<keyword evidence="1" id="KW-0001">2Fe-2S</keyword>
<protein>
    <recommendedName>
        <fullName evidence="8">Rieske domain-containing protein</fullName>
    </recommendedName>
</protein>
<evidence type="ECO:0000313" key="10">
    <source>
        <dbReference type="Proteomes" id="UP000321155"/>
    </source>
</evidence>
<dbReference type="Pfam" id="PF13806">
    <property type="entry name" value="Rieske_2"/>
    <property type="match status" value="1"/>
</dbReference>
<evidence type="ECO:0000259" key="8">
    <source>
        <dbReference type="PROSITE" id="PS51296"/>
    </source>
</evidence>
<evidence type="ECO:0000313" key="9">
    <source>
        <dbReference type="EMBL" id="GEO91714.1"/>
    </source>
</evidence>
<proteinExistence type="predicted"/>
<gene>
    <name evidence="9" type="ORF">KFL01_10200</name>
</gene>
<name>A0ABQ0X7T5_9MICC</name>
<keyword evidence="5" id="KW-0411">Iron-sulfur</keyword>
<dbReference type="NCBIfam" id="TIGR02378">
    <property type="entry name" value="nirD_assim_sml"/>
    <property type="match status" value="1"/>
</dbReference>
<evidence type="ECO:0000256" key="1">
    <source>
        <dbReference type="ARBA" id="ARBA00022714"/>
    </source>
</evidence>
<dbReference type="EMBL" id="BJZR01000018">
    <property type="protein sequence ID" value="GEO91714.1"/>
    <property type="molecule type" value="Genomic_DNA"/>
</dbReference>
<dbReference type="PANTHER" id="PTHR40562">
    <property type="match status" value="1"/>
</dbReference>
<evidence type="ECO:0000256" key="4">
    <source>
        <dbReference type="ARBA" id="ARBA00023004"/>
    </source>
</evidence>
<sequence>MTLTHPGPATAPGLATAPGPATAHRRGTTTGPASGPAGQPAAERSWYDVCALADLEPLWGEAARVGGRQVALWRLDATTVLAADHRDPRTGACVLARGILGSRGGAVTVASPLHKEVYDLADGRCLSGPGPVLPVHPVRVADGRVLVGLPPGNGAAAH</sequence>
<dbReference type="InterPro" id="IPR012748">
    <property type="entry name" value="Rieske-like_NirD"/>
</dbReference>
<dbReference type="Gene3D" id="2.102.10.10">
    <property type="entry name" value="Rieske [2Fe-2S] iron-sulphur domain"/>
    <property type="match status" value="1"/>
</dbReference>
<evidence type="ECO:0000256" key="3">
    <source>
        <dbReference type="ARBA" id="ARBA00023002"/>
    </source>
</evidence>
<reference evidence="9 10" key="1">
    <citation type="submission" date="2019-07" db="EMBL/GenBank/DDBJ databases">
        <title>Whole genome shotgun sequence of Kocuria flava NBRC 107626.</title>
        <authorList>
            <person name="Hosoyama A."/>
            <person name="Uohara A."/>
            <person name="Ohji S."/>
            <person name="Ichikawa N."/>
        </authorList>
    </citation>
    <scope>NUCLEOTIDE SEQUENCE [LARGE SCALE GENOMIC DNA]</scope>
    <source>
        <strain evidence="9 10">NBRC 107626</strain>
    </source>
</reference>
<keyword evidence="4" id="KW-0408">Iron</keyword>
<evidence type="ECO:0000256" key="5">
    <source>
        <dbReference type="ARBA" id="ARBA00023014"/>
    </source>
</evidence>
<dbReference type="SUPFAM" id="SSF50022">
    <property type="entry name" value="ISP domain"/>
    <property type="match status" value="1"/>
</dbReference>
<dbReference type="PROSITE" id="PS51300">
    <property type="entry name" value="NIRD"/>
    <property type="match status" value="1"/>
</dbReference>